<evidence type="ECO:0000256" key="5">
    <source>
        <dbReference type="ARBA" id="ARBA00023004"/>
    </source>
</evidence>
<comment type="function">
    <text evidence="8">Ferredoxins are iron-sulfur proteins that transfer electrons in a wide variety of metabolic reactions.</text>
</comment>
<dbReference type="GO" id="GO:0005506">
    <property type="term" value="F:iron ion binding"/>
    <property type="evidence" value="ECO:0007669"/>
    <property type="project" value="UniProtKB-UniRule"/>
</dbReference>
<evidence type="ECO:0000256" key="7">
    <source>
        <dbReference type="ARBA" id="ARBA00023291"/>
    </source>
</evidence>
<dbReference type="Pfam" id="PF13459">
    <property type="entry name" value="Fer4_15"/>
    <property type="match status" value="1"/>
</dbReference>
<protein>
    <recommendedName>
        <fullName evidence="8">Ferredoxin</fullName>
    </recommendedName>
</protein>
<keyword evidence="6 8" id="KW-0411">Iron-sulfur</keyword>
<dbReference type="InterPro" id="IPR051269">
    <property type="entry name" value="Fe-S_cluster_ET"/>
</dbReference>
<evidence type="ECO:0000313" key="10">
    <source>
        <dbReference type="Proteomes" id="UP000198327"/>
    </source>
</evidence>
<evidence type="ECO:0000256" key="3">
    <source>
        <dbReference type="ARBA" id="ARBA00022723"/>
    </source>
</evidence>
<dbReference type="RefSeq" id="WP_176444436.1">
    <property type="nucleotide sequence ID" value="NZ_FZOW01000015.1"/>
</dbReference>
<keyword evidence="7" id="KW-0003">3Fe-4S</keyword>
<evidence type="ECO:0000256" key="2">
    <source>
        <dbReference type="ARBA" id="ARBA00022448"/>
    </source>
</evidence>
<keyword evidence="3 8" id="KW-0479">Metal-binding</keyword>
<dbReference type="AlphaFoldDB" id="A0A239LZR2"/>
<accession>A0A239LZR2</accession>
<proteinExistence type="predicted"/>
<sequence>MKIFVDQIECTGSGQCELIAPELFTILDSGLATVIDSTGAALDDGGEGVGADVPDAAVDAVRDAMDICPGACIHELGE</sequence>
<evidence type="ECO:0000313" key="9">
    <source>
        <dbReference type="EMBL" id="SNT36097.1"/>
    </source>
</evidence>
<dbReference type="EMBL" id="FZOW01000015">
    <property type="protein sequence ID" value="SNT36097.1"/>
    <property type="molecule type" value="Genomic_DNA"/>
</dbReference>
<comment type="cofactor">
    <cofactor evidence="1">
        <name>[3Fe-4S] cluster</name>
        <dbReference type="ChEBI" id="CHEBI:21137"/>
    </cofactor>
</comment>
<dbReference type="PANTHER" id="PTHR36923">
    <property type="entry name" value="FERREDOXIN"/>
    <property type="match status" value="1"/>
</dbReference>
<dbReference type="PANTHER" id="PTHR36923:SF3">
    <property type="entry name" value="FERREDOXIN"/>
    <property type="match status" value="1"/>
</dbReference>
<evidence type="ECO:0000256" key="1">
    <source>
        <dbReference type="ARBA" id="ARBA00001927"/>
    </source>
</evidence>
<gene>
    <name evidence="9" type="ORF">SAMN05421642_11564</name>
</gene>
<keyword evidence="5 8" id="KW-0408">Iron</keyword>
<dbReference type="GO" id="GO:0009055">
    <property type="term" value="F:electron transfer activity"/>
    <property type="evidence" value="ECO:0007669"/>
    <property type="project" value="UniProtKB-UniRule"/>
</dbReference>
<evidence type="ECO:0000256" key="8">
    <source>
        <dbReference type="RuleBase" id="RU368020"/>
    </source>
</evidence>
<dbReference type="InterPro" id="IPR001080">
    <property type="entry name" value="3Fe4S_ferredoxin"/>
</dbReference>
<dbReference type="GO" id="GO:0051538">
    <property type="term" value="F:3 iron, 4 sulfur cluster binding"/>
    <property type="evidence" value="ECO:0007669"/>
    <property type="project" value="UniProtKB-KW"/>
</dbReference>
<keyword evidence="2 8" id="KW-0813">Transport</keyword>
<dbReference type="Proteomes" id="UP000198327">
    <property type="component" value="Unassembled WGS sequence"/>
</dbReference>
<dbReference type="SUPFAM" id="SSF54862">
    <property type="entry name" value="4Fe-4S ferredoxins"/>
    <property type="match status" value="1"/>
</dbReference>
<evidence type="ECO:0000256" key="4">
    <source>
        <dbReference type="ARBA" id="ARBA00022982"/>
    </source>
</evidence>
<keyword evidence="10" id="KW-1185">Reference proteome</keyword>
<reference evidence="10" key="1">
    <citation type="submission" date="2017-06" db="EMBL/GenBank/DDBJ databases">
        <authorList>
            <person name="Varghese N."/>
            <person name="Submissions S."/>
        </authorList>
    </citation>
    <scope>NUCLEOTIDE SEQUENCE [LARGE SCALE GENOMIC DNA]</scope>
    <source>
        <strain evidence="10">JCM 23211</strain>
    </source>
</reference>
<evidence type="ECO:0000256" key="6">
    <source>
        <dbReference type="ARBA" id="ARBA00023014"/>
    </source>
</evidence>
<name>A0A239LZR2_9NOCA</name>
<dbReference type="PRINTS" id="PR00352">
    <property type="entry name" value="3FE4SFRDOXIN"/>
</dbReference>
<keyword evidence="4 8" id="KW-0249">Electron transport</keyword>
<organism evidence="9 10">
    <name type="scientific">Rhodococcoides kyotonense</name>
    <dbReference type="NCBI Taxonomy" id="398843"/>
    <lineage>
        <taxon>Bacteria</taxon>
        <taxon>Bacillati</taxon>
        <taxon>Actinomycetota</taxon>
        <taxon>Actinomycetes</taxon>
        <taxon>Mycobacteriales</taxon>
        <taxon>Nocardiaceae</taxon>
        <taxon>Rhodococcoides</taxon>
    </lineage>
</organism>
<dbReference type="Gene3D" id="3.30.70.20">
    <property type="match status" value="1"/>
</dbReference>